<name>A0A059B4B1_EUCGR</name>
<dbReference type="PANTHER" id="PTHR48007:SF47">
    <property type="entry name" value="PROTEIN KINASE DOMAIN-CONTAINING PROTEIN"/>
    <property type="match status" value="1"/>
</dbReference>
<keyword evidence="6" id="KW-0677">Repeat</keyword>
<dbReference type="InterPro" id="IPR032675">
    <property type="entry name" value="LRR_dom_sf"/>
</dbReference>
<evidence type="ECO:0000259" key="12">
    <source>
        <dbReference type="PROSITE" id="PS50011"/>
    </source>
</evidence>
<evidence type="ECO:0000313" key="13">
    <source>
        <dbReference type="EMBL" id="KCW60480.1"/>
    </source>
</evidence>
<accession>A0A059B4B1</accession>
<dbReference type="EMBL" id="KK198760">
    <property type="protein sequence ID" value="KCW60480.1"/>
    <property type="molecule type" value="Genomic_DNA"/>
</dbReference>
<protein>
    <recommendedName>
        <fullName evidence="12">Protein kinase domain-containing protein</fullName>
    </recommendedName>
</protein>
<dbReference type="OrthoDB" id="346907at2759"/>
<evidence type="ECO:0000256" key="4">
    <source>
        <dbReference type="ARBA" id="ARBA00022692"/>
    </source>
</evidence>
<organism evidence="13">
    <name type="scientific">Eucalyptus grandis</name>
    <name type="common">Flooded gum</name>
    <dbReference type="NCBI Taxonomy" id="71139"/>
    <lineage>
        <taxon>Eukaryota</taxon>
        <taxon>Viridiplantae</taxon>
        <taxon>Streptophyta</taxon>
        <taxon>Embryophyta</taxon>
        <taxon>Tracheophyta</taxon>
        <taxon>Spermatophyta</taxon>
        <taxon>Magnoliopsida</taxon>
        <taxon>eudicotyledons</taxon>
        <taxon>Gunneridae</taxon>
        <taxon>Pentapetalae</taxon>
        <taxon>rosids</taxon>
        <taxon>malvids</taxon>
        <taxon>Myrtales</taxon>
        <taxon>Myrtaceae</taxon>
        <taxon>Myrtoideae</taxon>
        <taxon>Eucalypteae</taxon>
        <taxon>Eucalyptus</taxon>
    </lineage>
</organism>
<feature type="region of interest" description="Disordered" evidence="9">
    <location>
        <begin position="417"/>
        <end position="456"/>
    </location>
</feature>
<dbReference type="Pfam" id="PF08263">
    <property type="entry name" value="LRRNT_2"/>
    <property type="match status" value="1"/>
</dbReference>
<dbReference type="InterPro" id="IPR000719">
    <property type="entry name" value="Prot_kinase_dom"/>
</dbReference>
<evidence type="ECO:0000256" key="7">
    <source>
        <dbReference type="ARBA" id="ARBA00022989"/>
    </source>
</evidence>
<dbReference type="Gene3D" id="1.10.510.10">
    <property type="entry name" value="Transferase(Phosphotransferase) domain 1"/>
    <property type="match status" value="1"/>
</dbReference>
<keyword evidence="8 10" id="KW-0472">Membrane</keyword>
<evidence type="ECO:0000256" key="10">
    <source>
        <dbReference type="SAM" id="Phobius"/>
    </source>
</evidence>
<dbReference type="InterPro" id="IPR011009">
    <property type="entry name" value="Kinase-like_dom_sf"/>
</dbReference>
<dbReference type="SUPFAM" id="SSF52058">
    <property type="entry name" value="L domain-like"/>
    <property type="match status" value="1"/>
</dbReference>
<dbReference type="InterPro" id="IPR013210">
    <property type="entry name" value="LRR_N_plant-typ"/>
</dbReference>
<keyword evidence="7 10" id="KW-1133">Transmembrane helix</keyword>
<keyword evidence="5 11" id="KW-0732">Signal</keyword>
<keyword evidence="3" id="KW-0433">Leucine-rich repeat</keyword>
<feature type="domain" description="Protein kinase" evidence="12">
    <location>
        <begin position="475"/>
        <end position="789"/>
    </location>
</feature>
<dbReference type="PANTHER" id="PTHR48007">
    <property type="entry name" value="LEUCINE-RICH REPEAT RECEPTOR-LIKE PROTEIN KINASE PXC1"/>
    <property type="match status" value="1"/>
</dbReference>
<reference evidence="13" key="1">
    <citation type="submission" date="2013-07" db="EMBL/GenBank/DDBJ databases">
        <title>The genome of Eucalyptus grandis.</title>
        <authorList>
            <person name="Schmutz J."/>
            <person name="Hayes R."/>
            <person name="Myburg A."/>
            <person name="Tuskan G."/>
            <person name="Grattapaglia D."/>
            <person name="Rokhsar D.S."/>
        </authorList>
    </citation>
    <scope>NUCLEOTIDE SEQUENCE</scope>
    <source>
        <tissue evidence="13">Leaf extractions</tissue>
    </source>
</reference>
<dbReference type="PROSITE" id="PS50011">
    <property type="entry name" value="PROTEIN_KINASE_DOM"/>
    <property type="match status" value="1"/>
</dbReference>
<dbReference type="GO" id="GO:0005524">
    <property type="term" value="F:ATP binding"/>
    <property type="evidence" value="ECO:0007669"/>
    <property type="project" value="InterPro"/>
</dbReference>
<evidence type="ECO:0000256" key="11">
    <source>
        <dbReference type="SAM" id="SignalP"/>
    </source>
</evidence>
<dbReference type="OMA" id="PYQPPEW"/>
<evidence type="ECO:0000256" key="3">
    <source>
        <dbReference type="ARBA" id="ARBA00022614"/>
    </source>
</evidence>
<feature type="compositionally biased region" description="Low complexity" evidence="9">
    <location>
        <begin position="319"/>
        <end position="331"/>
    </location>
</feature>
<evidence type="ECO:0000256" key="5">
    <source>
        <dbReference type="ARBA" id="ARBA00022729"/>
    </source>
</evidence>
<feature type="region of interest" description="Disordered" evidence="9">
    <location>
        <begin position="314"/>
        <end position="336"/>
    </location>
</feature>
<dbReference type="InterPro" id="IPR046959">
    <property type="entry name" value="PRK1-6/SRF4-like"/>
</dbReference>
<dbReference type="FunFam" id="3.80.10.10:FF:000627">
    <property type="entry name" value="Probable leucine-rich repeat receptor-like protein kinase At2g33170"/>
    <property type="match status" value="1"/>
</dbReference>
<dbReference type="GO" id="GO:0016020">
    <property type="term" value="C:membrane"/>
    <property type="evidence" value="ECO:0007669"/>
    <property type="project" value="UniProtKB-SubCell"/>
</dbReference>
<comment type="subcellular location">
    <subcellularLocation>
        <location evidence="1">Membrane</location>
        <topology evidence="1">Single-pass membrane protein</topology>
    </subcellularLocation>
</comment>
<dbReference type="KEGG" id="egr:104414610"/>
<dbReference type="GO" id="GO:0004672">
    <property type="term" value="F:protein kinase activity"/>
    <property type="evidence" value="ECO:0007669"/>
    <property type="project" value="InterPro"/>
</dbReference>
<dbReference type="FunFam" id="3.80.10.10:FF:000722">
    <property type="entry name" value="Leucine-rich repeat receptor-like protein kinase"/>
    <property type="match status" value="1"/>
</dbReference>
<evidence type="ECO:0000256" key="9">
    <source>
        <dbReference type="SAM" id="MobiDB-lite"/>
    </source>
</evidence>
<feature type="region of interest" description="Disordered" evidence="9">
    <location>
        <begin position="373"/>
        <end position="402"/>
    </location>
</feature>
<evidence type="ECO:0000256" key="1">
    <source>
        <dbReference type="ARBA" id="ARBA00004167"/>
    </source>
</evidence>
<dbReference type="InParanoid" id="A0A059B4B1"/>
<feature type="compositionally biased region" description="Low complexity" evidence="9">
    <location>
        <begin position="389"/>
        <end position="398"/>
    </location>
</feature>
<dbReference type="Pfam" id="PF13855">
    <property type="entry name" value="LRR_8"/>
    <property type="match status" value="1"/>
</dbReference>
<dbReference type="eggNOG" id="ENOG502QRF8">
    <property type="taxonomic scope" value="Eukaryota"/>
</dbReference>
<dbReference type="Gene3D" id="3.80.10.10">
    <property type="entry name" value="Ribonuclease Inhibitor"/>
    <property type="match status" value="2"/>
</dbReference>
<keyword evidence="4 10" id="KW-0812">Transmembrane</keyword>
<keyword evidence="2" id="KW-0597">Phosphoprotein</keyword>
<dbReference type="SUPFAM" id="SSF56112">
    <property type="entry name" value="Protein kinase-like (PK-like)"/>
    <property type="match status" value="1"/>
</dbReference>
<proteinExistence type="predicted"/>
<dbReference type="Pfam" id="PF00069">
    <property type="entry name" value="Pkinase"/>
    <property type="match status" value="2"/>
</dbReference>
<dbReference type="Gene3D" id="3.30.200.20">
    <property type="entry name" value="Phosphorylase Kinase, domain 1"/>
    <property type="match status" value="1"/>
</dbReference>
<sequence length="791" mass="84498">MTPNPRNLLPCLSALAFSLLLLSSSALNSDGVLLLAFKYSILSDPLSVLESWNYNDVTPCAWNGVTCTPIGNPGTPAMLRVTRLILPNSKLLGSIPKELGTMEHLTHLDLSSNYFNGSLPSTIINSSTLQVLSLSNNVISGELPEFIGDSRSLWFLNLSDNALSGSIPKSITSLKNLSVVSLRSNYLAGGVPSGFVSVEVLDLSSNLLNGSLPSDFRGNGLRYLNLSYNKLSGPIPPGFAAKIPRNTTIDLSFNNLSGAIPESLAWADQKSEFLAGNMDLCGKPLKILCSIPSTLTTPPNATTTTSPAIAVIPKTVGTDPSADSPGSSAAAKGQTPGGLKPGAIAGIAVGDLAGIGVLALVILYVYQVKKRKKDHKVTTTNEPKSLQKPEPAAEQDPAPESRKPANCYCLTITGHETSTSESCSSEDDEDKDLPATTTSNHHQHHPQNGAGANQKTGTLVTVDGETRLELDALLRASAYILGASGGSIVYKAVLEDGTAYAVRRIGESGVERMKEFEQHARAIAKVKHPNLVRLRGFYWGDDEKLVIYDYVSNGSLASACSGYRKVGSSPFHLSLEHRLKIARGVARGLAHIHDKKLVHGNIKPTKILLNSDMEPLISDFGLEKLIVGGASHHMTATGSGSSNRFGSQRFAHHQEFSIANVNHSNNNSPFVVPTSSNLGAPSPYQAPESLKSFKPSSKWDVYSFGVVLLELLTGRVFLDGELAQWNAGSVGNEDRGWVLRMADVAIRAEVASREEVVLGCFKLAFGCASLVPQKRPSMKEALQVLEKMMTP</sequence>
<gene>
    <name evidence="13" type="ORF">EUGRSUZ_H03210</name>
</gene>
<feature type="signal peptide" evidence="11">
    <location>
        <begin position="1"/>
        <end position="26"/>
    </location>
</feature>
<feature type="chain" id="PRO_5001567892" description="Protein kinase domain-containing protein" evidence="11">
    <location>
        <begin position="27"/>
        <end position="791"/>
    </location>
</feature>
<dbReference type="FunCoup" id="A0A059B4B1">
    <property type="interactions" value="333"/>
</dbReference>
<evidence type="ECO:0000256" key="8">
    <source>
        <dbReference type="ARBA" id="ARBA00023136"/>
    </source>
</evidence>
<feature type="transmembrane region" description="Helical" evidence="10">
    <location>
        <begin position="343"/>
        <end position="366"/>
    </location>
</feature>
<dbReference type="AlphaFoldDB" id="A0A059B4B1"/>
<dbReference type="InterPro" id="IPR001611">
    <property type="entry name" value="Leu-rich_rpt"/>
</dbReference>
<evidence type="ECO:0000256" key="2">
    <source>
        <dbReference type="ARBA" id="ARBA00022553"/>
    </source>
</evidence>
<dbReference type="Gramene" id="KCW60480">
    <property type="protein sequence ID" value="KCW60480"/>
    <property type="gene ID" value="EUGRSUZ_H03210"/>
</dbReference>
<evidence type="ECO:0000256" key="6">
    <source>
        <dbReference type="ARBA" id="ARBA00022737"/>
    </source>
</evidence>
<dbReference type="Pfam" id="PF00560">
    <property type="entry name" value="LRR_1"/>
    <property type="match status" value="3"/>
</dbReference>